<proteinExistence type="predicted"/>
<keyword evidence="2" id="KW-1185">Reference proteome</keyword>
<accession>A0A0T5XC80</accession>
<evidence type="ECO:0000313" key="1">
    <source>
        <dbReference type="EMBL" id="KRT35858.1"/>
    </source>
</evidence>
<comment type="caution">
    <text evidence="1">The sequence shown here is derived from an EMBL/GenBank/DDBJ whole genome shotgun (WGS) entry which is preliminary data.</text>
</comment>
<reference evidence="2" key="1">
    <citation type="submission" date="2012-09" db="EMBL/GenBank/DDBJ databases">
        <authorList>
            <person name="Weinstock G."/>
            <person name="Sodergren E."/>
            <person name="Clifton S."/>
            <person name="Fulton L."/>
            <person name="Fulton B."/>
            <person name="Courtney L."/>
            <person name="Fronick C."/>
            <person name="Harrison M."/>
            <person name="Strong C."/>
            <person name="Farmer C."/>
            <person name="Delehaunty K."/>
            <person name="Markovic C."/>
            <person name="Hall O."/>
            <person name="Minx P."/>
            <person name="Tomlinson C."/>
            <person name="Mitreva M."/>
            <person name="Nelson J."/>
            <person name="Hou S."/>
            <person name="Wollam A."/>
            <person name="Pepin K.H."/>
            <person name="Johnson M."/>
            <person name="Bhonagiri V."/>
            <person name="Nash W.E."/>
            <person name="Suruliraj S."/>
            <person name="Warren W."/>
            <person name="Chinwalla A."/>
            <person name="Mardis E.R."/>
            <person name="Wilson R.K."/>
        </authorList>
    </citation>
    <scope>NUCLEOTIDE SEQUENCE [LARGE SCALE GENOMIC DNA]</scope>
    <source>
        <strain evidence="2">OS1</strain>
    </source>
</reference>
<gene>
    <name evidence="1" type="ORF">HMPREF1705_04681</name>
</gene>
<name>A0A0T5XC80_9BACT</name>
<dbReference type="EMBL" id="ACJX03000001">
    <property type="protein sequence ID" value="KRT35858.1"/>
    <property type="molecule type" value="Genomic_DNA"/>
</dbReference>
<organism evidence="1 2">
    <name type="scientific">Acetomicrobium hydrogeniformans ATCC BAA-1850</name>
    <dbReference type="NCBI Taxonomy" id="592015"/>
    <lineage>
        <taxon>Bacteria</taxon>
        <taxon>Thermotogati</taxon>
        <taxon>Synergistota</taxon>
        <taxon>Synergistia</taxon>
        <taxon>Synergistales</taxon>
        <taxon>Acetomicrobiaceae</taxon>
        <taxon>Acetomicrobium</taxon>
    </lineage>
</organism>
<evidence type="ECO:0000313" key="2">
    <source>
        <dbReference type="Proteomes" id="UP000005273"/>
    </source>
</evidence>
<dbReference type="Proteomes" id="UP000005273">
    <property type="component" value="Unassembled WGS sequence"/>
</dbReference>
<protein>
    <submittedName>
        <fullName evidence="1">Uncharacterized protein</fullName>
    </submittedName>
</protein>
<sequence length="45" mass="4902">MHLTERPVAGYKNLHPYFNARLGPGALLCRHRGPLFLITGGGIDA</sequence>
<dbReference type="AlphaFoldDB" id="A0A0T5XC80"/>